<dbReference type="OrthoDB" id="3244185at2759"/>
<evidence type="ECO:0000256" key="2">
    <source>
        <dbReference type="SAM" id="MobiDB-lite"/>
    </source>
</evidence>
<dbReference type="AlphaFoldDB" id="A0A5N5Q7Z0"/>
<dbReference type="EMBL" id="SSOP01001013">
    <property type="protein sequence ID" value="KAB5587526.1"/>
    <property type="molecule type" value="Genomic_DNA"/>
</dbReference>
<keyword evidence="4" id="KW-1185">Reference proteome</keyword>
<feature type="compositionally biased region" description="Polar residues" evidence="2">
    <location>
        <begin position="30"/>
        <end position="41"/>
    </location>
</feature>
<proteinExistence type="predicted"/>
<comment type="caution">
    <text evidence="3">The sequence shown here is derived from an EMBL/GenBank/DDBJ whole genome shotgun (WGS) entry which is preliminary data.</text>
</comment>
<name>A0A5N5Q7Z0_9AGAM</name>
<evidence type="ECO:0000313" key="3">
    <source>
        <dbReference type="EMBL" id="KAB5587526.1"/>
    </source>
</evidence>
<dbReference type="Proteomes" id="UP000383932">
    <property type="component" value="Unassembled WGS sequence"/>
</dbReference>
<evidence type="ECO:0000313" key="4">
    <source>
        <dbReference type="Proteomes" id="UP000383932"/>
    </source>
</evidence>
<feature type="compositionally biased region" description="Acidic residues" evidence="2">
    <location>
        <begin position="55"/>
        <end position="68"/>
    </location>
</feature>
<protein>
    <submittedName>
        <fullName evidence="3">Uncharacterized protein</fullName>
    </submittedName>
</protein>
<evidence type="ECO:0000256" key="1">
    <source>
        <dbReference type="SAM" id="Coils"/>
    </source>
</evidence>
<keyword evidence="1" id="KW-0175">Coiled coil</keyword>
<feature type="region of interest" description="Disordered" evidence="2">
    <location>
        <begin position="27"/>
        <end position="79"/>
    </location>
</feature>
<organism evidence="3 4">
    <name type="scientific">Ceratobasidium theobromae</name>
    <dbReference type="NCBI Taxonomy" id="1582974"/>
    <lineage>
        <taxon>Eukaryota</taxon>
        <taxon>Fungi</taxon>
        <taxon>Dikarya</taxon>
        <taxon>Basidiomycota</taxon>
        <taxon>Agaricomycotina</taxon>
        <taxon>Agaricomycetes</taxon>
        <taxon>Cantharellales</taxon>
        <taxon>Ceratobasidiaceae</taxon>
        <taxon>Ceratobasidium</taxon>
    </lineage>
</organism>
<accession>A0A5N5Q7Z0</accession>
<gene>
    <name evidence="3" type="ORF">CTheo_9035</name>
</gene>
<feature type="coiled-coil region" evidence="1">
    <location>
        <begin position="291"/>
        <end position="318"/>
    </location>
</feature>
<reference evidence="3 4" key="1">
    <citation type="journal article" date="2019" name="Fungal Biol. Biotechnol.">
        <title>Draft genome sequence of fastidious pathogen Ceratobasidium theobromae, which causes vascular-streak dieback in Theobroma cacao.</title>
        <authorList>
            <person name="Ali S.S."/>
            <person name="Asman A."/>
            <person name="Shao J."/>
            <person name="Firmansyah A.P."/>
            <person name="Susilo A.W."/>
            <person name="Rosmana A."/>
            <person name="McMahon P."/>
            <person name="Junaid M."/>
            <person name="Guest D."/>
            <person name="Kheng T.Y."/>
            <person name="Meinhardt L.W."/>
            <person name="Bailey B.A."/>
        </authorList>
    </citation>
    <scope>NUCLEOTIDE SEQUENCE [LARGE SCALE GENOMIC DNA]</scope>
    <source>
        <strain evidence="3 4">CT2</strain>
    </source>
</reference>
<sequence>MYHRCEARQRTDSWVIYGNDEDAIVDARQIQESDLDSNSDSGIEDDKSAGGQAGETDEEEQEFNEDEGEQVRIESSSPAGKHVFLDPDWSMAVKPTASHVTCLDIIKSYGASDFEFRTNEWLDASIASGSLPRLQPVTRWHRFDVWHKFYLHHRPLCFDPDLPRRRDTIRTQPPALVRANSSHPPGPGSFDTVLFLMKTNEFGIHKYRAGRVRVIFKLPAHLRNYYPHPLVYLELFTPFPKSLIESHRMHTTSHDMHHGICRTAVVPLVWVVAACHLVWASHFVVDQWCAVQEATDAAKAAERQATEAERTKAAWAKAARMRLLRAQTNVAHS</sequence>